<evidence type="ECO:0000313" key="3">
    <source>
        <dbReference type="Proteomes" id="UP000821853"/>
    </source>
</evidence>
<feature type="compositionally biased region" description="Basic residues" evidence="1">
    <location>
        <begin position="126"/>
        <end position="142"/>
    </location>
</feature>
<protein>
    <submittedName>
        <fullName evidence="2">Uncharacterized protein</fullName>
    </submittedName>
</protein>
<dbReference type="VEuPathDB" id="VectorBase:HLOH_056276"/>
<dbReference type="AlphaFoldDB" id="A0A9J6GSU3"/>
<feature type="compositionally biased region" description="Basic residues" evidence="1">
    <location>
        <begin position="154"/>
        <end position="179"/>
    </location>
</feature>
<evidence type="ECO:0000256" key="1">
    <source>
        <dbReference type="SAM" id="MobiDB-lite"/>
    </source>
</evidence>
<sequence length="248" mass="27961">MRNKTTTTTKKKHPRSRSLQSLTKGDCDRAASAGAVRKRKNRDYRGVEAPKNPLQPRRKKKTKRKTEGGGGNHVCRGEGKKKTRLPGRARVRHHRENCGKQTWRSSEWAASQAQPKSAKSELRQPGRQKPRQPGRRKKPRLPGRHETASAGAARKLRQPGRKKKKKTRLPGQARVRHHRENCGKQTWRSSVTALPSSASYPEGNFGGNQLLDGSIGLSPLYPDRTIDLHVRIASDLHQSFLWPRPARA</sequence>
<dbReference type="OrthoDB" id="8123125at2759"/>
<keyword evidence="3" id="KW-1185">Reference proteome</keyword>
<dbReference type="Proteomes" id="UP000821853">
    <property type="component" value="Unassembled WGS sequence"/>
</dbReference>
<feature type="compositionally biased region" description="Basic residues" evidence="1">
    <location>
        <begin position="1"/>
        <end position="16"/>
    </location>
</feature>
<gene>
    <name evidence="2" type="ORF">HPB48_021651</name>
</gene>
<accession>A0A9J6GSU3</accession>
<organism evidence="2 3">
    <name type="scientific">Haemaphysalis longicornis</name>
    <name type="common">Bush tick</name>
    <dbReference type="NCBI Taxonomy" id="44386"/>
    <lineage>
        <taxon>Eukaryota</taxon>
        <taxon>Metazoa</taxon>
        <taxon>Ecdysozoa</taxon>
        <taxon>Arthropoda</taxon>
        <taxon>Chelicerata</taxon>
        <taxon>Arachnida</taxon>
        <taxon>Acari</taxon>
        <taxon>Parasitiformes</taxon>
        <taxon>Ixodida</taxon>
        <taxon>Ixodoidea</taxon>
        <taxon>Ixodidae</taxon>
        <taxon>Haemaphysalinae</taxon>
        <taxon>Haemaphysalis</taxon>
    </lineage>
</organism>
<feature type="compositionally biased region" description="Basic residues" evidence="1">
    <location>
        <begin position="81"/>
        <end position="95"/>
    </location>
</feature>
<proteinExistence type="predicted"/>
<comment type="caution">
    <text evidence="2">The sequence shown here is derived from an EMBL/GenBank/DDBJ whole genome shotgun (WGS) entry which is preliminary data.</text>
</comment>
<reference evidence="2 3" key="1">
    <citation type="journal article" date="2020" name="Cell">
        <title>Large-Scale Comparative Analyses of Tick Genomes Elucidate Their Genetic Diversity and Vector Capacities.</title>
        <authorList>
            <consortium name="Tick Genome and Microbiome Consortium (TIGMIC)"/>
            <person name="Jia N."/>
            <person name="Wang J."/>
            <person name="Shi W."/>
            <person name="Du L."/>
            <person name="Sun Y."/>
            <person name="Zhan W."/>
            <person name="Jiang J.F."/>
            <person name="Wang Q."/>
            <person name="Zhang B."/>
            <person name="Ji P."/>
            <person name="Bell-Sakyi L."/>
            <person name="Cui X.M."/>
            <person name="Yuan T.T."/>
            <person name="Jiang B.G."/>
            <person name="Yang W.F."/>
            <person name="Lam T.T."/>
            <person name="Chang Q.C."/>
            <person name="Ding S.J."/>
            <person name="Wang X.J."/>
            <person name="Zhu J.G."/>
            <person name="Ruan X.D."/>
            <person name="Zhao L."/>
            <person name="Wei J.T."/>
            <person name="Ye R.Z."/>
            <person name="Que T.C."/>
            <person name="Du C.H."/>
            <person name="Zhou Y.H."/>
            <person name="Cheng J.X."/>
            <person name="Dai P.F."/>
            <person name="Guo W.B."/>
            <person name="Han X.H."/>
            <person name="Huang E.J."/>
            <person name="Li L.F."/>
            <person name="Wei W."/>
            <person name="Gao Y.C."/>
            <person name="Liu J.Z."/>
            <person name="Shao H.Z."/>
            <person name="Wang X."/>
            <person name="Wang C.C."/>
            <person name="Yang T.C."/>
            <person name="Huo Q.B."/>
            <person name="Li W."/>
            <person name="Chen H.Y."/>
            <person name="Chen S.E."/>
            <person name="Zhou L.G."/>
            <person name="Ni X.B."/>
            <person name="Tian J.H."/>
            <person name="Sheng Y."/>
            <person name="Liu T."/>
            <person name="Pan Y.S."/>
            <person name="Xia L.Y."/>
            <person name="Li J."/>
            <person name="Zhao F."/>
            <person name="Cao W.C."/>
        </authorList>
    </citation>
    <scope>NUCLEOTIDE SEQUENCE [LARGE SCALE GENOMIC DNA]</scope>
    <source>
        <strain evidence="2">HaeL-2018</strain>
    </source>
</reference>
<feature type="region of interest" description="Disordered" evidence="1">
    <location>
        <begin position="1"/>
        <end position="189"/>
    </location>
</feature>
<evidence type="ECO:0000313" key="2">
    <source>
        <dbReference type="EMBL" id="KAH9378522.1"/>
    </source>
</evidence>
<dbReference type="EMBL" id="JABSTR010000008">
    <property type="protein sequence ID" value="KAH9378522.1"/>
    <property type="molecule type" value="Genomic_DNA"/>
</dbReference>
<name>A0A9J6GSU3_HAELO</name>